<reference evidence="1 2" key="1">
    <citation type="journal article" date="2011" name="Science">
        <title>The Selaginella genome identifies genetic changes associated with the evolution of vascular plants.</title>
        <authorList>
            <person name="Banks J.A."/>
            <person name="Nishiyama T."/>
            <person name="Hasebe M."/>
            <person name="Bowman J.L."/>
            <person name="Gribskov M."/>
            <person name="dePamphilis C."/>
            <person name="Albert V.A."/>
            <person name="Aono N."/>
            <person name="Aoyama T."/>
            <person name="Ambrose B.A."/>
            <person name="Ashton N.W."/>
            <person name="Axtell M.J."/>
            <person name="Barker E."/>
            <person name="Barker M.S."/>
            <person name="Bennetzen J.L."/>
            <person name="Bonawitz N.D."/>
            <person name="Chapple C."/>
            <person name="Cheng C."/>
            <person name="Correa L.G."/>
            <person name="Dacre M."/>
            <person name="DeBarry J."/>
            <person name="Dreyer I."/>
            <person name="Elias M."/>
            <person name="Engstrom E.M."/>
            <person name="Estelle M."/>
            <person name="Feng L."/>
            <person name="Finet C."/>
            <person name="Floyd S.K."/>
            <person name="Frommer W.B."/>
            <person name="Fujita T."/>
            <person name="Gramzow L."/>
            <person name="Gutensohn M."/>
            <person name="Harholt J."/>
            <person name="Hattori M."/>
            <person name="Heyl A."/>
            <person name="Hirai T."/>
            <person name="Hiwatashi Y."/>
            <person name="Ishikawa M."/>
            <person name="Iwata M."/>
            <person name="Karol K.G."/>
            <person name="Koehler B."/>
            <person name="Kolukisaoglu U."/>
            <person name="Kubo M."/>
            <person name="Kurata T."/>
            <person name="Lalonde S."/>
            <person name="Li K."/>
            <person name="Li Y."/>
            <person name="Litt A."/>
            <person name="Lyons E."/>
            <person name="Manning G."/>
            <person name="Maruyama T."/>
            <person name="Michael T.P."/>
            <person name="Mikami K."/>
            <person name="Miyazaki S."/>
            <person name="Morinaga S."/>
            <person name="Murata T."/>
            <person name="Mueller-Roeber B."/>
            <person name="Nelson D.R."/>
            <person name="Obara M."/>
            <person name="Oguri Y."/>
            <person name="Olmstead R.G."/>
            <person name="Onodera N."/>
            <person name="Petersen B.L."/>
            <person name="Pils B."/>
            <person name="Prigge M."/>
            <person name="Rensing S.A."/>
            <person name="Riano-Pachon D.M."/>
            <person name="Roberts A.W."/>
            <person name="Sato Y."/>
            <person name="Scheller H.V."/>
            <person name="Schulz B."/>
            <person name="Schulz C."/>
            <person name="Shakirov E.V."/>
            <person name="Shibagaki N."/>
            <person name="Shinohara N."/>
            <person name="Shippen D.E."/>
            <person name="Soerensen I."/>
            <person name="Sotooka R."/>
            <person name="Sugimoto N."/>
            <person name="Sugita M."/>
            <person name="Sumikawa N."/>
            <person name="Tanurdzic M."/>
            <person name="Theissen G."/>
            <person name="Ulvskov P."/>
            <person name="Wakazuki S."/>
            <person name="Weng J.K."/>
            <person name="Willats W.W."/>
            <person name="Wipf D."/>
            <person name="Wolf P.G."/>
            <person name="Yang L."/>
            <person name="Zimmer A.D."/>
            <person name="Zhu Q."/>
            <person name="Mitros T."/>
            <person name="Hellsten U."/>
            <person name="Loque D."/>
            <person name="Otillar R."/>
            <person name="Salamov A."/>
            <person name="Schmutz J."/>
            <person name="Shapiro H."/>
            <person name="Lindquist E."/>
            <person name="Lucas S."/>
            <person name="Rokhsar D."/>
            <person name="Grigoriev I.V."/>
        </authorList>
    </citation>
    <scope>NUCLEOTIDE SEQUENCE [LARGE SCALE GENOMIC DNA]</scope>
</reference>
<evidence type="ECO:0000313" key="2">
    <source>
        <dbReference type="Proteomes" id="UP000001514"/>
    </source>
</evidence>
<dbReference type="HOGENOM" id="CLU_624691_0_0_1"/>
<name>D8S3U7_SELML</name>
<accession>D8S3U7</accession>
<dbReference type="InParanoid" id="D8S3U7"/>
<dbReference type="AlphaFoldDB" id="D8S3U7"/>
<dbReference type="KEGG" id="smo:SELMODRAFT_417849"/>
<protein>
    <recommendedName>
        <fullName evidence="3">Protein kinase domain-containing protein</fullName>
    </recommendedName>
</protein>
<dbReference type="InterPro" id="IPR011009">
    <property type="entry name" value="Kinase-like_dom_sf"/>
</dbReference>
<organism evidence="2">
    <name type="scientific">Selaginella moellendorffii</name>
    <name type="common">Spikemoss</name>
    <dbReference type="NCBI Taxonomy" id="88036"/>
    <lineage>
        <taxon>Eukaryota</taxon>
        <taxon>Viridiplantae</taxon>
        <taxon>Streptophyta</taxon>
        <taxon>Embryophyta</taxon>
        <taxon>Tracheophyta</taxon>
        <taxon>Lycopodiopsida</taxon>
        <taxon>Selaginellales</taxon>
        <taxon>Selaginellaceae</taxon>
        <taxon>Selaginella</taxon>
    </lineage>
</organism>
<evidence type="ECO:0008006" key="3">
    <source>
        <dbReference type="Google" id="ProtNLM"/>
    </source>
</evidence>
<sequence length="439" mass="49326">MKIAGEEDLSEVAIERDTELVGFFRLMLSYRRKWKREALEGPLKGFWGRFVTDPTETNILQAIENLRLEKQVTYSIAEMARATNRQFPDGHIFVNDSPRMPAEGKSNKSVGRKLQGELVRLANQYFQQRYESWPLLKHYPVDAWGEGMKSIVWHCANEAYQRGLRSKACVCGVKGSKSNSGSGGGDGKPGRSCVGYVNCSLGDDEWRAVVVVRLFNRRLVVLDQALSREDSTLGDVKHRVPQVRLSVTCSVTPCCKTRNWQPFLEVIGRPAMLIRDAGVALAERPLVSGEEVRQMSKQLYTTLVQVYNVHGICHNDITPGNICCKGGVYRLIDWGLPCGSGLDPLMEAVAKALVTVSLPPIKDWSLSPDCAVLSGASVLERLRTGTTVLLLDAAEWCCCLRNRYHVLCAWDEAIRKMAKDESFMGQHWIFKHELKKRLH</sequence>
<gene>
    <name evidence="1" type="ORF">SELMODRAFT_417849</name>
</gene>
<dbReference type="Proteomes" id="UP000001514">
    <property type="component" value="Unassembled WGS sequence"/>
</dbReference>
<proteinExistence type="predicted"/>
<dbReference type="EMBL" id="GL377601">
    <property type="protein sequence ID" value="EFJ20646.1"/>
    <property type="molecule type" value="Genomic_DNA"/>
</dbReference>
<keyword evidence="2" id="KW-1185">Reference proteome</keyword>
<evidence type="ECO:0000313" key="1">
    <source>
        <dbReference type="EMBL" id="EFJ20646.1"/>
    </source>
</evidence>
<dbReference type="SUPFAM" id="SSF56112">
    <property type="entry name" value="Protein kinase-like (PK-like)"/>
    <property type="match status" value="1"/>
</dbReference>
<dbReference type="Gramene" id="EFJ20646">
    <property type="protein sequence ID" value="EFJ20646"/>
    <property type="gene ID" value="SELMODRAFT_417849"/>
</dbReference>